<proteinExistence type="inferred from homology"/>
<keyword evidence="3" id="KW-1185">Reference proteome</keyword>
<dbReference type="Gene3D" id="3.30.70.120">
    <property type="match status" value="1"/>
</dbReference>
<gene>
    <name evidence="2" type="ORF">GCM10009108_00400</name>
</gene>
<organism evidence="2 3">
    <name type="scientific">Castellaniella ginsengisoli</name>
    <dbReference type="NCBI Taxonomy" id="546114"/>
    <lineage>
        <taxon>Bacteria</taxon>
        <taxon>Pseudomonadati</taxon>
        <taxon>Pseudomonadota</taxon>
        <taxon>Betaproteobacteria</taxon>
        <taxon>Burkholderiales</taxon>
        <taxon>Alcaligenaceae</taxon>
        <taxon>Castellaniella</taxon>
    </lineage>
</organism>
<name>A0ABN1KNB8_9BURK</name>
<dbReference type="PANTHER" id="PTHR23419:SF8">
    <property type="entry name" value="FI09726P"/>
    <property type="match status" value="1"/>
</dbReference>
<protein>
    <recommendedName>
        <fullName evidence="4">Divalent-cation tolerance protein CutA</fullName>
    </recommendedName>
</protein>
<dbReference type="SUPFAM" id="SSF54913">
    <property type="entry name" value="GlnB-like"/>
    <property type="match status" value="1"/>
</dbReference>
<accession>A0ABN1KNB8</accession>
<dbReference type="InterPro" id="IPR011322">
    <property type="entry name" value="N-reg_PII-like_a/b"/>
</dbReference>
<sequence>MRWRIHAARHPRVQWIQYPIAVEIMKDQTPGGESTPVVRQAGAPTDTVVVLSTAPDELLAKRIAHVLVEESLVACAQVGPAVISMYLWQGELEGTDEVQLTFKTAADALPALYARLCDLHPYEIPEFVVLGVPAGSRAYLSWVAQGTRAAVQPAAGDA</sequence>
<comment type="similarity">
    <text evidence="1">Belongs to the CutA family.</text>
</comment>
<evidence type="ECO:0000256" key="1">
    <source>
        <dbReference type="ARBA" id="ARBA00010169"/>
    </source>
</evidence>
<comment type="caution">
    <text evidence="2">The sequence shown here is derived from an EMBL/GenBank/DDBJ whole genome shotgun (WGS) entry which is preliminary data.</text>
</comment>
<dbReference type="EMBL" id="BAAAEX010000001">
    <property type="protein sequence ID" value="GAA0771994.1"/>
    <property type="molecule type" value="Genomic_DNA"/>
</dbReference>
<evidence type="ECO:0000313" key="2">
    <source>
        <dbReference type="EMBL" id="GAA0771994.1"/>
    </source>
</evidence>
<dbReference type="PANTHER" id="PTHR23419">
    <property type="entry name" value="DIVALENT CATION TOLERANCE CUTA-RELATED"/>
    <property type="match status" value="1"/>
</dbReference>
<dbReference type="InterPro" id="IPR004323">
    <property type="entry name" value="Ion_tolerance_CutA"/>
</dbReference>
<dbReference type="Proteomes" id="UP001500573">
    <property type="component" value="Unassembled WGS sequence"/>
</dbReference>
<evidence type="ECO:0008006" key="4">
    <source>
        <dbReference type="Google" id="ProtNLM"/>
    </source>
</evidence>
<dbReference type="InterPro" id="IPR015867">
    <property type="entry name" value="N-reg_PII/ATP_PRibTrfase_C"/>
</dbReference>
<dbReference type="Pfam" id="PF03091">
    <property type="entry name" value="CutA1"/>
    <property type="match status" value="1"/>
</dbReference>
<reference evidence="2 3" key="1">
    <citation type="journal article" date="2019" name="Int. J. Syst. Evol. Microbiol.">
        <title>The Global Catalogue of Microorganisms (GCM) 10K type strain sequencing project: providing services to taxonomists for standard genome sequencing and annotation.</title>
        <authorList>
            <consortium name="The Broad Institute Genomics Platform"/>
            <consortium name="The Broad Institute Genome Sequencing Center for Infectious Disease"/>
            <person name="Wu L."/>
            <person name="Ma J."/>
        </authorList>
    </citation>
    <scope>NUCLEOTIDE SEQUENCE [LARGE SCALE GENOMIC DNA]</scope>
    <source>
        <strain evidence="2 3">JCM 15515</strain>
    </source>
</reference>
<evidence type="ECO:0000313" key="3">
    <source>
        <dbReference type="Proteomes" id="UP001500573"/>
    </source>
</evidence>